<feature type="transmembrane region" description="Helical" evidence="8">
    <location>
        <begin position="284"/>
        <end position="306"/>
    </location>
</feature>
<keyword evidence="5 8" id="KW-1133">Transmembrane helix</keyword>
<reference evidence="9" key="1">
    <citation type="journal article" date="2021" name="Sci. Adv.">
        <title>The American lobster genome reveals insights on longevity, neural, and immune adaptations.</title>
        <authorList>
            <person name="Polinski J.M."/>
            <person name="Zimin A.V."/>
            <person name="Clark K.F."/>
            <person name="Kohn A.B."/>
            <person name="Sadowski N."/>
            <person name="Timp W."/>
            <person name="Ptitsyn A."/>
            <person name="Khanna P."/>
            <person name="Romanova D.Y."/>
            <person name="Williams P."/>
            <person name="Greenwood S.J."/>
            <person name="Moroz L.L."/>
            <person name="Walt D.R."/>
            <person name="Bodnar A.G."/>
        </authorList>
    </citation>
    <scope>NUCLEOTIDE SEQUENCE</scope>
    <source>
        <strain evidence="9">GMGI-L3</strain>
    </source>
</reference>
<comment type="subcellular location">
    <subcellularLocation>
        <location evidence="1">Membrane</location>
        <topology evidence="1">Multi-pass membrane protein</topology>
    </subcellularLocation>
</comment>
<feature type="transmembrane region" description="Helical" evidence="8">
    <location>
        <begin position="54"/>
        <end position="75"/>
    </location>
</feature>
<dbReference type="InterPro" id="IPR002794">
    <property type="entry name" value="DUF92_TMEM19"/>
</dbReference>
<dbReference type="AlphaFoldDB" id="A0A8J5MKH1"/>
<evidence type="ECO:0000256" key="6">
    <source>
        <dbReference type="ARBA" id="ARBA00023136"/>
    </source>
</evidence>
<feature type="transmembrane region" description="Helical" evidence="8">
    <location>
        <begin position="243"/>
        <end position="264"/>
    </location>
</feature>
<dbReference type="PANTHER" id="PTHR13353:SF5">
    <property type="entry name" value="TRANSMEMBRANE PROTEIN 19"/>
    <property type="match status" value="1"/>
</dbReference>
<evidence type="ECO:0000256" key="8">
    <source>
        <dbReference type="SAM" id="Phobius"/>
    </source>
</evidence>
<protein>
    <recommendedName>
        <fullName evidence="3">Transmembrane protein 19</fullName>
    </recommendedName>
</protein>
<evidence type="ECO:0000256" key="3">
    <source>
        <dbReference type="ARBA" id="ARBA00014258"/>
    </source>
</evidence>
<accession>A0A8J5MKH1</accession>
<keyword evidence="4 8" id="KW-0812">Transmembrane</keyword>
<dbReference type="EMBL" id="JAHLQT010044137">
    <property type="protein sequence ID" value="KAG7154550.1"/>
    <property type="molecule type" value="Genomic_DNA"/>
</dbReference>
<feature type="transmembrane region" description="Helical" evidence="8">
    <location>
        <begin position="116"/>
        <end position="140"/>
    </location>
</feature>
<name>A0A8J5MKH1_HOMAM</name>
<feature type="non-terminal residue" evidence="9">
    <location>
        <position position="359"/>
    </location>
</feature>
<evidence type="ECO:0000256" key="7">
    <source>
        <dbReference type="SAM" id="MobiDB-lite"/>
    </source>
</evidence>
<gene>
    <name evidence="9" type="primary">Tmem19-L</name>
    <name evidence="9" type="ORF">Hamer_G019968</name>
</gene>
<dbReference type="Proteomes" id="UP000747542">
    <property type="component" value="Unassembled WGS sequence"/>
</dbReference>
<evidence type="ECO:0000313" key="10">
    <source>
        <dbReference type="Proteomes" id="UP000747542"/>
    </source>
</evidence>
<evidence type="ECO:0000256" key="5">
    <source>
        <dbReference type="ARBA" id="ARBA00022989"/>
    </source>
</evidence>
<comment type="similarity">
    <text evidence="2">Belongs to the TMEM19 family.</text>
</comment>
<evidence type="ECO:0000313" key="9">
    <source>
        <dbReference type="EMBL" id="KAG7154550.1"/>
    </source>
</evidence>
<keyword evidence="6 8" id="KW-0472">Membrane</keyword>
<organism evidence="9 10">
    <name type="scientific">Homarus americanus</name>
    <name type="common">American lobster</name>
    <dbReference type="NCBI Taxonomy" id="6706"/>
    <lineage>
        <taxon>Eukaryota</taxon>
        <taxon>Metazoa</taxon>
        <taxon>Ecdysozoa</taxon>
        <taxon>Arthropoda</taxon>
        <taxon>Crustacea</taxon>
        <taxon>Multicrustacea</taxon>
        <taxon>Malacostraca</taxon>
        <taxon>Eumalacostraca</taxon>
        <taxon>Eucarida</taxon>
        <taxon>Decapoda</taxon>
        <taxon>Pleocyemata</taxon>
        <taxon>Astacidea</taxon>
        <taxon>Nephropoidea</taxon>
        <taxon>Nephropidae</taxon>
        <taxon>Homarus</taxon>
    </lineage>
</organism>
<dbReference type="GO" id="GO:0016020">
    <property type="term" value="C:membrane"/>
    <property type="evidence" value="ECO:0007669"/>
    <property type="project" value="UniProtKB-SubCell"/>
</dbReference>
<proteinExistence type="inferred from homology"/>
<dbReference type="Pfam" id="PF01940">
    <property type="entry name" value="DUF92"/>
    <property type="match status" value="1"/>
</dbReference>
<keyword evidence="10" id="KW-1185">Reference proteome</keyword>
<feature type="region of interest" description="Disordered" evidence="7">
    <location>
        <begin position="1"/>
        <end position="21"/>
    </location>
</feature>
<dbReference type="PANTHER" id="PTHR13353">
    <property type="entry name" value="TRANSMEMBRANE PROTEIN 19"/>
    <property type="match status" value="1"/>
</dbReference>
<evidence type="ECO:0000256" key="2">
    <source>
        <dbReference type="ARBA" id="ARBA00009012"/>
    </source>
</evidence>
<evidence type="ECO:0000256" key="4">
    <source>
        <dbReference type="ARBA" id="ARBA00022692"/>
    </source>
</evidence>
<evidence type="ECO:0000256" key="1">
    <source>
        <dbReference type="ARBA" id="ARBA00004141"/>
    </source>
</evidence>
<sequence>LSLLVGTFSSPAGEDETRGGGGMTALSYDLVLDSTLSTHTPQSNTNPIKMRRGFLLLLLLTLPISMILWVSNAFLSTTIGVEVIEPSRWLSATLLPILIAWRGLQGRSLSFSGAVSGLAVGFLLTLGSYVFFANLLVFFISSSKATKFLSSKKRKLEENFKEGGERNWVQVVCNGGVASLLALFYMMDCGCGEHPIDMIYNYRSLSCCNGDTWASEIGTVLSIGDPVLITSLQSVPRGTNGGISLVGLVVSLMGGFVVGLGHYFTLLMCVSNSIMISAPPQWPIIFVGAIGGLMGSVIDSVLGATVQFSGIDSEGKIVERPGEGVIPICGSNILDNHAVNLISSLLTALFLPRVALLIM</sequence>
<comment type="caution">
    <text evidence="9">The sequence shown here is derived from an EMBL/GenBank/DDBJ whole genome shotgun (WGS) entry which is preliminary data.</text>
</comment>